<sequence>MSDSNQLPPNIVTNRSVGYYDSTIPLKIYNTTIDLDKDCSPNDIVIRVKAAALNPVDLVLYKISSPIPILNRFTGNNDKLNTFGFDYAGEIIKVGSDQLKLQKWQVGDLVHGLLRATPFEKGKAGSLTYYLILDPTNNTGMGKFSILPREISQTLEYNDKFVIAASWQLVFQTAYLVLHGHGQVPSILNDKDSSILVLGAATAVGDALVQIAKNVLKIPKVIGTCSSNSIKNRDKLIHPGFDYLIPYDDPNMPTRDHILKYIKDNNNEKFDLIADCVGSSDVVDIPYQVLRDPKTSVYSTLAGDKKIKYGQAGKFDMLQWRTILRLLTRRKIFNNYPYCFNVVKGKLEAVELANKMISEGTYIPKIDSVYSFDNFEAAVARLTSNKAKGKVVVTMD</sequence>
<dbReference type="Gene3D" id="3.40.50.720">
    <property type="entry name" value="NAD(P)-binding Rossmann-like Domain"/>
    <property type="match status" value="1"/>
</dbReference>
<evidence type="ECO:0000256" key="3">
    <source>
        <dbReference type="ARBA" id="ARBA00022677"/>
    </source>
</evidence>
<dbReference type="RefSeq" id="XP_004178338.1">
    <property type="nucleotide sequence ID" value="XM_004178290.1"/>
</dbReference>
<dbReference type="SUPFAM" id="SSF50129">
    <property type="entry name" value="GroES-like"/>
    <property type="match status" value="1"/>
</dbReference>
<evidence type="ECO:0000256" key="2">
    <source>
        <dbReference type="ARBA" id="ARBA00004502"/>
    </source>
</evidence>
<dbReference type="Pfam" id="PF13602">
    <property type="entry name" value="ADH_zinc_N_2"/>
    <property type="match status" value="1"/>
</dbReference>
<keyword evidence="3" id="KW-0551">Lipid droplet</keyword>
<dbReference type="OrthoDB" id="3509362at2759"/>
<dbReference type="PANTHER" id="PTHR11695:SF294">
    <property type="entry name" value="RETICULON-4-INTERACTING PROTEIN 1, MITOCHONDRIAL"/>
    <property type="match status" value="1"/>
</dbReference>
<dbReference type="InterPro" id="IPR013154">
    <property type="entry name" value="ADH-like_N"/>
</dbReference>
<dbReference type="EMBL" id="HE806316">
    <property type="protein sequence ID" value="CCH58819.1"/>
    <property type="molecule type" value="Genomic_DNA"/>
</dbReference>
<dbReference type="GO" id="GO:0005739">
    <property type="term" value="C:mitochondrion"/>
    <property type="evidence" value="ECO:0007669"/>
    <property type="project" value="UniProtKB-SubCell"/>
</dbReference>
<dbReference type="InterPro" id="IPR050700">
    <property type="entry name" value="YIM1/Zinc_Alcohol_DH_Fams"/>
</dbReference>
<dbReference type="GO" id="GO:0005811">
    <property type="term" value="C:lipid droplet"/>
    <property type="evidence" value="ECO:0007669"/>
    <property type="project" value="UniProtKB-SubCell"/>
</dbReference>
<dbReference type="Proteomes" id="UP000002866">
    <property type="component" value="Chromosome 1"/>
</dbReference>
<dbReference type="InterPro" id="IPR011032">
    <property type="entry name" value="GroES-like_sf"/>
</dbReference>
<dbReference type="PANTHER" id="PTHR11695">
    <property type="entry name" value="ALCOHOL DEHYDROGENASE RELATED"/>
    <property type="match status" value="1"/>
</dbReference>
<evidence type="ECO:0000313" key="8">
    <source>
        <dbReference type="Proteomes" id="UP000002866"/>
    </source>
</evidence>
<dbReference type="FunCoup" id="I2GXG7">
    <property type="interactions" value="161"/>
</dbReference>
<keyword evidence="8" id="KW-1185">Reference proteome</keyword>
<dbReference type="KEGG" id="tbl:TBLA_0A10410"/>
<organism evidence="7 8">
    <name type="scientific">Henningerozyma blattae (strain ATCC 34711 / CBS 6284 / DSM 70876 / NBRC 10599 / NRRL Y-10934 / UCD 77-7)</name>
    <name type="common">Yeast</name>
    <name type="synonym">Tetrapisispora blattae</name>
    <dbReference type="NCBI Taxonomy" id="1071380"/>
    <lineage>
        <taxon>Eukaryota</taxon>
        <taxon>Fungi</taxon>
        <taxon>Dikarya</taxon>
        <taxon>Ascomycota</taxon>
        <taxon>Saccharomycotina</taxon>
        <taxon>Saccharomycetes</taxon>
        <taxon>Saccharomycetales</taxon>
        <taxon>Saccharomycetaceae</taxon>
        <taxon>Henningerozyma</taxon>
    </lineage>
</organism>
<dbReference type="HOGENOM" id="CLU_026673_3_3_1"/>
<comment type="similarity">
    <text evidence="5">Belongs to the YIM1 family.</text>
</comment>
<dbReference type="GeneID" id="14493387"/>
<reference evidence="7 8" key="1">
    <citation type="journal article" date="2011" name="Proc. Natl. Acad. Sci. U.S.A.">
        <title>Evolutionary erosion of yeast sex chromosomes by mating-type switching accidents.</title>
        <authorList>
            <person name="Gordon J.L."/>
            <person name="Armisen D."/>
            <person name="Proux-Wera E."/>
            <person name="Oheigeartaigh S.S."/>
            <person name="Byrne K.P."/>
            <person name="Wolfe K.H."/>
        </authorList>
    </citation>
    <scope>NUCLEOTIDE SEQUENCE [LARGE SCALE GENOMIC DNA]</scope>
    <source>
        <strain evidence="8">ATCC 34711 / CBS 6284 / DSM 70876 / NBRC 10599 / NRRL Y-10934 / UCD 77-7</strain>
    </source>
</reference>
<evidence type="ECO:0000313" key="7">
    <source>
        <dbReference type="EMBL" id="CCH58819.1"/>
    </source>
</evidence>
<dbReference type="SUPFAM" id="SSF51735">
    <property type="entry name" value="NAD(P)-binding Rossmann-fold domains"/>
    <property type="match status" value="1"/>
</dbReference>
<evidence type="ECO:0000256" key="4">
    <source>
        <dbReference type="ARBA" id="ARBA00023128"/>
    </source>
</evidence>
<dbReference type="eggNOG" id="KOG1198">
    <property type="taxonomic scope" value="Eukaryota"/>
</dbReference>
<dbReference type="InterPro" id="IPR036291">
    <property type="entry name" value="NAD(P)-bd_dom_sf"/>
</dbReference>
<evidence type="ECO:0000256" key="1">
    <source>
        <dbReference type="ARBA" id="ARBA00004173"/>
    </source>
</evidence>
<dbReference type="Pfam" id="PF08240">
    <property type="entry name" value="ADH_N"/>
    <property type="match status" value="1"/>
</dbReference>
<dbReference type="InParanoid" id="I2GXG7"/>
<dbReference type="OMA" id="IDWKLQD"/>
<comment type="subcellular location">
    <subcellularLocation>
        <location evidence="2">Lipid droplet</location>
    </subcellularLocation>
    <subcellularLocation>
        <location evidence="1">Mitochondrion</location>
    </subcellularLocation>
</comment>
<keyword evidence="4" id="KW-0496">Mitochondrion</keyword>
<dbReference type="Gene3D" id="3.90.180.10">
    <property type="entry name" value="Medium-chain alcohol dehydrogenases, catalytic domain"/>
    <property type="match status" value="1"/>
</dbReference>
<proteinExistence type="inferred from homology"/>
<gene>
    <name evidence="7" type="primary">TBLA0A10410</name>
    <name evidence="7" type="ORF">TBLA_0A10410</name>
</gene>
<accession>I2GXG7</accession>
<protein>
    <recommendedName>
        <fullName evidence="6">Alcohol dehydrogenase-like N-terminal domain-containing protein</fullName>
    </recommendedName>
</protein>
<evidence type="ECO:0000256" key="5">
    <source>
        <dbReference type="ARBA" id="ARBA00038249"/>
    </source>
</evidence>
<dbReference type="AlphaFoldDB" id="I2GXG7"/>
<name>I2GXG7_HENB6</name>
<feature type="domain" description="Alcohol dehydrogenase-like N-terminal" evidence="6">
    <location>
        <begin position="41"/>
        <end position="111"/>
    </location>
</feature>
<evidence type="ECO:0000259" key="6">
    <source>
        <dbReference type="Pfam" id="PF08240"/>
    </source>
</evidence>